<sequence length="130" mass="13883">MMVGGRRERRSSTHGDVLCEASQPQSGAGIGMNPAVGITLGVSGIDDPPFIQSLQQSHPARTVEPDWFTLGNSFLFGRDGVSINEAKAVQYYKLAACNPEGSSDAMIFSILAIQCPSYRGFEPALVSYLA</sequence>
<dbReference type="GeneID" id="18238163"/>
<dbReference type="RefSeq" id="XP_006677233.1">
    <property type="nucleotide sequence ID" value="XM_006677170.1"/>
</dbReference>
<keyword evidence="3" id="KW-1185">Reference proteome</keyword>
<gene>
    <name evidence="2" type="ORF">BATDEDRAFT_23256</name>
</gene>
<feature type="region of interest" description="Disordered" evidence="1">
    <location>
        <begin position="1"/>
        <end position="30"/>
    </location>
</feature>
<dbReference type="AlphaFoldDB" id="F4NYG6"/>
<dbReference type="EMBL" id="GL882881">
    <property type="protein sequence ID" value="EGF82021.1"/>
    <property type="molecule type" value="Genomic_DNA"/>
</dbReference>
<proteinExistence type="predicted"/>
<accession>F4NYG6</accession>
<dbReference type="HOGENOM" id="CLU_1937750_0_0_1"/>
<evidence type="ECO:0000256" key="1">
    <source>
        <dbReference type="SAM" id="MobiDB-lite"/>
    </source>
</evidence>
<reference evidence="2 3" key="1">
    <citation type="submission" date="2009-12" db="EMBL/GenBank/DDBJ databases">
        <title>The draft genome of Batrachochytrium dendrobatidis.</title>
        <authorList>
            <consortium name="US DOE Joint Genome Institute (JGI-PGF)"/>
            <person name="Kuo A."/>
            <person name="Salamov A."/>
            <person name="Schmutz J."/>
            <person name="Lucas S."/>
            <person name="Pitluck S."/>
            <person name="Rosenblum E."/>
            <person name="Stajich J."/>
            <person name="Eisen M."/>
            <person name="Grigoriev I.V."/>
        </authorList>
    </citation>
    <scope>NUCLEOTIDE SEQUENCE [LARGE SCALE GENOMIC DNA]</scope>
    <source>
        <strain evidence="3">JAM81 / FGSC 10211</strain>
    </source>
</reference>
<dbReference type="Proteomes" id="UP000007241">
    <property type="component" value="Unassembled WGS sequence"/>
</dbReference>
<dbReference type="InParanoid" id="F4NYG6"/>
<protein>
    <submittedName>
        <fullName evidence="2">Uncharacterized protein</fullName>
    </submittedName>
</protein>
<evidence type="ECO:0000313" key="2">
    <source>
        <dbReference type="EMBL" id="EGF82021.1"/>
    </source>
</evidence>
<organism evidence="2 3">
    <name type="scientific">Batrachochytrium dendrobatidis (strain JAM81 / FGSC 10211)</name>
    <name type="common">Frog chytrid fungus</name>
    <dbReference type="NCBI Taxonomy" id="684364"/>
    <lineage>
        <taxon>Eukaryota</taxon>
        <taxon>Fungi</taxon>
        <taxon>Fungi incertae sedis</taxon>
        <taxon>Chytridiomycota</taxon>
        <taxon>Chytridiomycota incertae sedis</taxon>
        <taxon>Chytridiomycetes</taxon>
        <taxon>Rhizophydiales</taxon>
        <taxon>Rhizophydiales incertae sedis</taxon>
        <taxon>Batrachochytrium</taxon>
    </lineage>
</organism>
<name>F4NYG6_BATDJ</name>
<evidence type="ECO:0000313" key="3">
    <source>
        <dbReference type="Proteomes" id="UP000007241"/>
    </source>
</evidence>